<evidence type="ECO:0000313" key="2">
    <source>
        <dbReference type="EMBL" id="PHG19449.1"/>
    </source>
</evidence>
<dbReference type="Proteomes" id="UP000225062">
    <property type="component" value="Unassembled WGS sequence"/>
</dbReference>
<gene>
    <name evidence="2" type="ORF">COI74_17945</name>
</gene>
<dbReference type="InterPro" id="IPR018891">
    <property type="entry name" value="AIPR_C"/>
</dbReference>
<protein>
    <recommendedName>
        <fullName evidence="1">Abortive phage infection protein C-terminal domain-containing protein</fullName>
    </recommendedName>
</protein>
<dbReference type="RefSeq" id="WP_098149718.1">
    <property type="nucleotide sequence ID" value="NZ_NUBB01000012.1"/>
</dbReference>
<name>A0ABD6TNB2_9BACI</name>
<evidence type="ECO:0000259" key="1">
    <source>
        <dbReference type="Pfam" id="PF10592"/>
    </source>
</evidence>
<proteinExistence type="predicted"/>
<organism evidence="2 3">
    <name type="scientific">Bacillus wiedmannii</name>
    <dbReference type="NCBI Taxonomy" id="1890302"/>
    <lineage>
        <taxon>Bacteria</taxon>
        <taxon>Bacillati</taxon>
        <taxon>Bacillota</taxon>
        <taxon>Bacilli</taxon>
        <taxon>Bacillales</taxon>
        <taxon>Bacillaceae</taxon>
        <taxon>Bacillus</taxon>
        <taxon>Bacillus cereus group</taxon>
    </lineage>
</organism>
<accession>A0ABD6TNB2</accession>
<dbReference type="AlphaFoldDB" id="A0ABD6TNB2"/>
<feature type="domain" description="Abortive phage infection protein C-terminal" evidence="1">
    <location>
        <begin position="50"/>
        <end position="352"/>
    </location>
</feature>
<evidence type="ECO:0000313" key="3">
    <source>
        <dbReference type="Proteomes" id="UP000225062"/>
    </source>
</evidence>
<reference evidence="2 3" key="1">
    <citation type="submission" date="2017-09" db="EMBL/GenBank/DDBJ databases">
        <title>Large-scale bioinformatics analysis of Bacillus genomes uncovers conserved roles of natural products in bacterial physiology.</title>
        <authorList>
            <consortium name="Agbiome Team Llc"/>
            <person name="Bleich R.M."/>
            <person name="Grubbs K.J."/>
            <person name="Santa Maria K.C."/>
            <person name="Allen S.E."/>
            <person name="Farag S."/>
            <person name="Shank E.A."/>
            <person name="Bowers A."/>
        </authorList>
    </citation>
    <scope>NUCLEOTIDE SEQUENCE [LARGE SCALE GENOMIC DNA]</scope>
    <source>
        <strain evidence="2 3">AFS032503</strain>
    </source>
</reference>
<dbReference type="Pfam" id="PF10592">
    <property type="entry name" value="AIPR"/>
    <property type="match status" value="1"/>
</dbReference>
<sequence length="399" mass="46060">MKSIKFKVESLRRVPNPYGIFMEDSKKKSPEMYFVIVDVQDVPTDIPTKTNPREQNLRTKVASRIRDGLMADDQSFFLLNRGMLVSAKDVKFDNVNSEVTIFIEDESVHGNVDGGHTYKTILNNREKLALGNKQFVKIEILTGIEDIFEDVAAARNTSVQVQDKAIAELKKKFDIIKETIKNEPFSEDIAYRENEEKNIDVADILTVLFMFNLEKHNARDKMAVSSYSSKNTCIKDYTQAYDKYEENKNKNNNPYYKMRSVMIDIFKLYDLIERSMAKKYREGNNNGAYGRVKGVEVAKSEAKFKSKFYGYEMDHKTPKGFLYPILGAFRALLEEKDGSYSWKADPFEYFEELGKNLVVDTIERSRSLGNNPNAVGKDTNHWKQLYNNVLTQYLLKQLG</sequence>
<dbReference type="EMBL" id="NUUI01000031">
    <property type="protein sequence ID" value="PHG19449.1"/>
    <property type="molecule type" value="Genomic_DNA"/>
</dbReference>
<comment type="caution">
    <text evidence="2">The sequence shown here is derived from an EMBL/GenBank/DDBJ whole genome shotgun (WGS) entry which is preliminary data.</text>
</comment>